<evidence type="ECO:0000313" key="2">
    <source>
        <dbReference type="Proteomes" id="UP001149400"/>
    </source>
</evidence>
<dbReference type="RefSeq" id="WP_274164522.1">
    <property type="nucleotide sequence ID" value="NZ_JAJUBC010000011.1"/>
</dbReference>
<keyword evidence="2" id="KW-1185">Reference proteome</keyword>
<name>A0ABT5R075_9GAMM</name>
<sequence length="126" mass="14840">MDAEQQHYNAYFKAKDRFDADKIAFGFEPDIVQRFVQSGLMLASYHELGAENENIILNELFLRQVYFRLLDAIQSPHKSHHFRRVCLDAVHSPLYALQRHYVQVPDGDRKFIQLQMLLQHLQAPLD</sequence>
<dbReference type="EMBL" id="JAJUBC010000011">
    <property type="protein sequence ID" value="MDD1793670.1"/>
    <property type="molecule type" value="Genomic_DNA"/>
</dbReference>
<organism evidence="1 2">
    <name type="scientific">Enterovibrio gelatinilyticus</name>
    <dbReference type="NCBI Taxonomy" id="2899819"/>
    <lineage>
        <taxon>Bacteria</taxon>
        <taxon>Pseudomonadati</taxon>
        <taxon>Pseudomonadota</taxon>
        <taxon>Gammaproteobacteria</taxon>
        <taxon>Vibrionales</taxon>
        <taxon>Vibrionaceae</taxon>
        <taxon>Enterovibrio</taxon>
    </lineage>
</organism>
<reference evidence="1" key="1">
    <citation type="submission" date="2021-12" db="EMBL/GenBank/DDBJ databases">
        <title>Enterovibrio ZSDZ35 sp. nov. and Enterovibrio ZSDZ42 sp. nov., isolated from coastal seawater in Qingdao.</title>
        <authorList>
            <person name="Zhang P."/>
        </authorList>
    </citation>
    <scope>NUCLEOTIDE SEQUENCE</scope>
    <source>
        <strain evidence="1">ZSDZ42</strain>
    </source>
</reference>
<comment type="caution">
    <text evidence="1">The sequence shown here is derived from an EMBL/GenBank/DDBJ whole genome shotgun (WGS) entry which is preliminary data.</text>
</comment>
<protein>
    <submittedName>
        <fullName evidence="1">Uncharacterized protein</fullName>
    </submittedName>
</protein>
<proteinExistence type="predicted"/>
<accession>A0ABT5R075</accession>
<evidence type="ECO:0000313" key="1">
    <source>
        <dbReference type="EMBL" id="MDD1793670.1"/>
    </source>
</evidence>
<gene>
    <name evidence="1" type="ORF">LRP50_11065</name>
</gene>
<dbReference type="Proteomes" id="UP001149400">
    <property type="component" value="Unassembled WGS sequence"/>
</dbReference>